<protein>
    <submittedName>
        <fullName evidence="1">Uncharacterized protein</fullName>
    </submittedName>
</protein>
<comment type="caution">
    <text evidence="1">The sequence shown here is derived from an EMBL/GenBank/DDBJ whole genome shotgun (WGS) entry which is preliminary data.</text>
</comment>
<keyword evidence="2" id="KW-1185">Reference proteome</keyword>
<sequence length="155" mass="16776">MTCAVAVAVVVTPHASAAGEVLLGLGEPCARYQHQLHCHHRWRVKQRCLWRWSHLKFGSHAWCWWLFDESCAMVAAILDLVFGVPLSNTSDCFCGSDGSNVMAAVHQHAPLAGIVIGISSFNLRFGSPALAEVPNGLSLAQLVQLDGIDGRMNSV</sequence>
<dbReference type="EMBL" id="JAKELL010000030">
    <property type="protein sequence ID" value="KAH8990600.1"/>
    <property type="molecule type" value="Genomic_DNA"/>
</dbReference>
<gene>
    <name evidence="1" type="ORF">EDB92DRAFT_1864788</name>
</gene>
<organism evidence="1 2">
    <name type="scientific">Lactarius akahatsu</name>
    <dbReference type="NCBI Taxonomy" id="416441"/>
    <lineage>
        <taxon>Eukaryota</taxon>
        <taxon>Fungi</taxon>
        <taxon>Dikarya</taxon>
        <taxon>Basidiomycota</taxon>
        <taxon>Agaricomycotina</taxon>
        <taxon>Agaricomycetes</taxon>
        <taxon>Russulales</taxon>
        <taxon>Russulaceae</taxon>
        <taxon>Lactarius</taxon>
    </lineage>
</organism>
<reference evidence="1" key="1">
    <citation type="submission" date="2022-01" db="EMBL/GenBank/DDBJ databases">
        <title>Comparative genomics reveals a dynamic genome evolution in the ectomycorrhizal milk-cap (Lactarius) mushrooms.</title>
        <authorList>
            <consortium name="DOE Joint Genome Institute"/>
            <person name="Lebreton A."/>
            <person name="Tang N."/>
            <person name="Kuo A."/>
            <person name="LaButti K."/>
            <person name="Drula E."/>
            <person name="Barry K."/>
            <person name="Clum A."/>
            <person name="Lipzen A."/>
            <person name="Mousain D."/>
            <person name="Ng V."/>
            <person name="Wang R."/>
            <person name="Wang X."/>
            <person name="Dai Y."/>
            <person name="Henrissat B."/>
            <person name="Grigoriev I.V."/>
            <person name="Guerin-Laguette A."/>
            <person name="Yu F."/>
            <person name="Martin F.M."/>
        </authorList>
    </citation>
    <scope>NUCLEOTIDE SEQUENCE</scope>
    <source>
        <strain evidence="1">QP</strain>
    </source>
</reference>
<name>A0AAD4LG76_9AGAM</name>
<proteinExistence type="predicted"/>
<evidence type="ECO:0000313" key="1">
    <source>
        <dbReference type="EMBL" id="KAH8990600.1"/>
    </source>
</evidence>
<accession>A0AAD4LG76</accession>
<evidence type="ECO:0000313" key="2">
    <source>
        <dbReference type="Proteomes" id="UP001201163"/>
    </source>
</evidence>
<dbReference type="AlphaFoldDB" id="A0AAD4LG76"/>
<dbReference type="Proteomes" id="UP001201163">
    <property type="component" value="Unassembled WGS sequence"/>
</dbReference>